<dbReference type="KEGG" id="ago:AGOS_ABL067C"/>
<dbReference type="GeneID" id="4618961"/>
<sequence length="217" mass="23628">MSSGSALIGFTLRRLSACATIRTPLLGVDIVRLAALLVTAGVITMWLWFCGQCSASCTLFLLLAAYRLWEEGYLPVWQPAPALPLPPPTTTKARTCEGNSAHASEVRRALLQFRRESAVPLVDIQAKRPRSPRLPASTCTAPAHRTRAKRVRDRCADSSTFRLQADTAPRAAAARSVHVQPCFGVQLLCIPPSFSDSACKATLSNVRASAQPFIYRH</sequence>
<keyword evidence="2" id="KW-1185">Reference proteome</keyword>
<dbReference type="HOGENOM" id="CLU_1272012_0_0_1"/>
<dbReference type="InParanoid" id="Q75DU0"/>
<protein>
    <submittedName>
        <fullName evidence="1">ABL067Cp</fullName>
    </submittedName>
</protein>
<name>Q75DU0_EREGS</name>
<evidence type="ECO:0000313" key="1">
    <source>
        <dbReference type="EMBL" id="AAS50704.2"/>
    </source>
</evidence>
<organism evidence="1 2">
    <name type="scientific">Eremothecium gossypii (strain ATCC 10895 / CBS 109.51 / FGSC 9923 / NRRL Y-1056)</name>
    <name type="common">Yeast</name>
    <name type="synonym">Ashbya gossypii</name>
    <dbReference type="NCBI Taxonomy" id="284811"/>
    <lineage>
        <taxon>Eukaryota</taxon>
        <taxon>Fungi</taxon>
        <taxon>Dikarya</taxon>
        <taxon>Ascomycota</taxon>
        <taxon>Saccharomycotina</taxon>
        <taxon>Saccharomycetes</taxon>
        <taxon>Saccharomycetales</taxon>
        <taxon>Saccharomycetaceae</taxon>
        <taxon>Eremothecium</taxon>
    </lineage>
</organism>
<dbReference type="RefSeq" id="NP_982880.2">
    <property type="nucleotide sequence ID" value="NM_208233.2"/>
</dbReference>
<gene>
    <name evidence="1" type="ORF">AGOS_ABL067C</name>
</gene>
<dbReference type="AlphaFoldDB" id="Q75DU0"/>
<dbReference type="OrthoDB" id="10519929at2759"/>
<dbReference type="EMBL" id="AE016815">
    <property type="protein sequence ID" value="AAS50704.2"/>
    <property type="molecule type" value="Genomic_DNA"/>
</dbReference>
<evidence type="ECO:0000313" key="2">
    <source>
        <dbReference type="Proteomes" id="UP000000591"/>
    </source>
</evidence>
<proteinExistence type="predicted"/>
<reference evidence="1 2" key="1">
    <citation type="journal article" date="2004" name="Science">
        <title>The Ashbya gossypii genome as a tool for mapping the ancient Saccharomyces cerevisiae genome.</title>
        <authorList>
            <person name="Dietrich F.S."/>
            <person name="Voegeli S."/>
            <person name="Brachat S."/>
            <person name="Lerch A."/>
            <person name="Gates K."/>
            <person name="Steiner S."/>
            <person name="Mohr C."/>
            <person name="Pohlmann R."/>
            <person name="Luedi P."/>
            <person name="Choi S."/>
            <person name="Wing R.A."/>
            <person name="Flavier A."/>
            <person name="Gaffney T.D."/>
            <person name="Philippsen P."/>
        </authorList>
    </citation>
    <scope>NUCLEOTIDE SEQUENCE [LARGE SCALE GENOMIC DNA]</scope>
    <source>
        <strain evidence="2">ATCC 10895 / CBS 109.51 / FGSC 9923 / NRRL Y-1056</strain>
    </source>
</reference>
<dbReference type="Proteomes" id="UP000000591">
    <property type="component" value="Chromosome II"/>
</dbReference>
<accession>Q75DU0</accession>
<reference evidence="2" key="2">
    <citation type="journal article" date="2013" name="G3 (Bethesda)">
        <title>Genomes of Ashbya fungi isolated from insects reveal four mating-type loci, numerous translocations, lack of transposons, and distinct gene duplications.</title>
        <authorList>
            <person name="Dietrich F.S."/>
            <person name="Voegeli S."/>
            <person name="Kuo S."/>
            <person name="Philippsen P."/>
        </authorList>
    </citation>
    <scope>GENOME REANNOTATION</scope>
    <source>
        <strain evidence="2">ATCC 10895 / CBS 109.51 / FGSC 9923 / NRRL Y-1056</strain>
    </source>
</reference>